<name>A0A6J4P4V2_9RHOB</name>
<sequence>MTLPCKPTGQLRSSGAKPYLLPLVPRDNELTG</sequence>
<organism evidence="2">
    <name type="scientific">uncultured Rubellimicrobium sp</name>
    <dbReference type="NCBI Taxonomy" id="543078"/>
    <lineage>
        <taxon>Bacteria</taxon>
        <taxon>Pseudomonadati</taxon>
        <taxon>Pseudomonadota</taxon>
        <taxon>Alphaproteobacteria</taxon>
        <taxon>Rhodobacterales</taxon>
        <taxon>Roseobacteraceae</taxon>
        <taxon>Rubellimicrobium</taxon>
        <taxon>environmental samples</taxon>
    </lineage>
</organism>
<dbReference type="EMBL" id="CADCUU010000171">
    <property type="protein sequence ID" value="CAA9404752.1"/>
    <property type="molecule type" value="Genomic_DNA"/>
</dbReference>
<gene>
    <name evidence="2" type="ORF">AVDCRST_MAG15-1243</name>
</gene>
<feature type="region of interest" description="Disordered" evidence="1">
    <location>
        <begin position="1"/>
        <end position="32"/>
    </location>
</feature>
<evidence type="ECO:0000313" key="2">
    <source>
        <dbReference type="EMBL" id="CAA9404752.1"/>
    </source>
</evidence>
<dbReference type="AlphaFoldDB" id="A0A6J4P4V2"/>
<evidence type="ECO:0000256" key="1">
    <source>
        <dbReference type="SAM" id="MobiDB-lite"/>
    </source>
</evidence>
<accession>A0A6J4P4V2</accession>
<proteinExistence type="predicted"/>
<reference evidence="2" key="1">
    <citation type="submission" date="2020-02" db="EMBL/GenBank/DDBJ databases">
        <authorList>
            <person name="Meier V. D."/>
        </authorList>
    </citation>
    <scope>NUCLEOTIDE SEQUENCE</scope>
    <source>
        <strain evidence="2">AVDCRST_MAG15</strain>
    </source>
</reference>
<protein>
    <submittedName>
        <fullName evidence="2">Uncharacterized protein</fullName>
    </submittedName>
</protein>